<dbReference type="GO" id="GO:0005886">
    <property type="term" value="C:plasma membrane"/>
    <property type="evidence" value="ECO:0007669"/>
    <property type="project" value="UniProtKB-SubCell"/>
</dbReference>
<dbReference type="InterPro" id="IPR027417">
    <property type="entry name" value="P-loop_NTPase"/>
</dbReference>
<dbReference type="PROSITE" id="PS50893">
    <property type="entry name" value="ABC_TRANSPORTER_2"/>
    <property type="match status" value="1"/>
</dbReference>
<evidence type="ECO:0000259" key="11">
    <source>
        <dbReference type="PROSITE" id="PS50929"/>
    </source>
</evidence>
<dbReference type="FunFam" id="3.40.50.300:FF:000221">
    <property type="entry name" value="Multidrug ABC transporter ATP-binding protein"/>
    <property type="match status" value="1"/>
</dbReference>
<dbReference type="AlphaFoldDB" id="A0A975F5D5"/>
<keyword evidence="4 9" id="KW-0812">Transmembrane</keyword>
<dbReference type="InterPro" id="IPR036640">
    <property type="entry name" value="ABC1_TM_sf"/>
</dbReference>
<dbReference type="PROSITE" id="PS00211">
    <property type="entry name" value="ABC_TRANSPORTER_1"/>
    <property type="match status" value="1"/>
</dbReference>
<dbReference type="GO" id="GO:0005524">
    <property type="term" value="F:ATP binding"/>
    <property type="evidence" value="ECO:0007669"/>
    <property type="project" value="UniProtKB-KW"/>
</dbReference>
<comment type="subcellular location">
    <subcellularLocation>
        <location evidence="1">Cell membrane</location>
        <topology evidence="1">Multi-pass membrane protein</topology>
    </subcellularLocation>
</comment>
<dbReference type="SMART" id="SM00382">
    <property type="entry name" value="AAA"/>
    <property type="match status" value="1"/>
</dbReference>
<reference evidence="12 13" key="1">
    <citation type="journal article" date="2021" name="Microbiol. Resour. Announc.">
        <title>Complete Genome Sequences of Three Human Oral Treponema parvum Isolates.</title>
        <authorList>
            <person name="Zeng H."/>
            <person name="Watt R.M."/>
        </authorList>
    </citation>
    <scope>NUCLEOTIDE SEQUENCE [LARGE SCALE GENOMIC DNA]</scope>
    <source>
        <strain evidence="12 13">ATCC 700770</strain>
    </source>
</reference>
<dbReference type="SUPFAM" id="SSF52540">
    <property type="entry name" value="P-loop containing nucleoside triphosphate hydrolases"/>
    <property type="match status" value="1"/>
</dbReference>
<keyword evidence="5" id="KW-0547">Nucleotide-binding</keyword>
<evidence type="ECO:0000256" key="3">
    <source>
        <dbReference type="ARBA" id="ARBA00022475"/>
    </source>
</evidence>
<evidence type="ECO:0000256" key="6">
    <source>
        <dbReference type="ARBA" id="ARBA00022840"/>
    </source>
</evidence>
<feature type="transmembrane region" description="Helical" evidence="9">
    <location>
        <begin position="166"/>
        <end position="186"/>
    </location>
</feature>
<dbReference type="PANTHER" id="PTHR24221">
    <property type="entry name" value="ATP-BINDING CASSETTE SUB-FAMILY B"/>
    <property type="match status" value="1"/>
</dbReference>
<evidence type="ECO:0000259" key="10">
    <source>
        <dbReference type="PROSITE" id="PS50893"/>
    </source>
</evidence>
<keyword evidence="6 12" id="KW-0067">ATP-binding</keyword>
<dbReference type="InterPro" id="IPR003439">
    <property type="entry name" value="ABC_transporter-like_ATP-bd"/>
</dbReference>
<protein>
    <submittedName>
        <fullName evidence="12">ABC transporter ATP-binding protein</fullName>
    </submittedName>
</protein>
<dbReference type="InterPro" id="IPR011527">
    <property type="entry name" value="ABC1_TM_dom"/>
</dbReference>
<feature type="transmembrane region" description="Helical" evidence="9">
    <location>
        <begin position="260"/>
        <end position="278"/>
    </location>
</feature>
<dbReference type="InterPro" id="IPR039421">
    <property type="entry name" value="Type_1_exporter"/>
</dbReference>
<dbReference type="Gene3D" id="3.40.50.300">
    <property type="entry name" value="P-loop containing nucleotide triphosphate hydrolases"/>
    <property type="match status" value="1"/>
</dbReference>
<dbReference type="InterPro" id="IPR017871">
    <property type="entry name" value="ABC_transporter-like_CS"/>
</dbReference>
<evidence type="ECO:0000313" key="12">
    <source>
        <dbReference type="EMBL" id="QTQ14650.1"/>
    </source>
</evidence>
<feature type="transmembrane region" description="Helical" evidence="9">
    <location>
        <begin position="138"/>
        <end position="160"/>
    </location>
</feature>
<dbReference type="GO" id="GO:0016887">
    <property type="term" value="F:ATP hydrolysis activity"/>
    <property type="evidence" value="ECO:0007669"/>
    <property type="project" value="InterPro"/>
</dbReference>
<proteinExistence type="predicted"/>
<name>A0A975F5D5_9SPIR</name>
<keyword evidence="8 9" id="KW-0472">Membrane</keyword>
<dbReference type="PROSITE" id="PS50929">
    <property type="entry name" value="ABC_TM1F"/>
    <property type="match status" value="1"/>
</dbReference>
<feature type="transmembrane region" description="Helical" evidence="9">
    <location>
        <begin position="284"/>
        <end position="306"/>
    </location>
</feature>
<evidence type="ECO:0000256" key="5">
    <source>
        <dbReference type="ARBA" id="ARBA00022741"/>
    </source>
</evidence>
<organism evidence="12 13">
    <name type="scientific">Treponema parvum</name>
    <dbReference type="NCBI Taxonomy" id="138851"/>
    <lineage>
        <taxon>Bacteria</taxon>
        <taxon>Pseudomonadati</taxon>
        <taxon>Spirochaetota</taxon>
        <taxon>Spirochaetia</taxon>
        <taxon>Spirochaetales</taxon>
        <taxon>Treponemataceae</taxon>
        <taxon>Treponema</taxon>
    </lineage>
</organism>
<evidence type="ECO:0000256" key="4">
    <source>
        <dbReference type="ARBA" id="ARBA00022692"/>
    </source>
</evidence>
<evidence type="ECO:0000256" key="1">
    <source>
        <dbReference type="ARBA" id="ARBA00004651"/>
    </source>
</evidence>
<dbReference type="Pfam" id="PF00005">
    <property type="entry name" value="ABC_tran"/>
    <property type="match status" value="1"/>
</dbReference>
<evidence type="ECO:0000256" key="8">
    <source>
        <dbReference type="ARBA" id="ARBA00023136"/>
    </source>
</evidence>
<dbReference type="InterPro" id="IPR003593">
    <property type="entry name" value="AAA+_ATPase"/>
</dbReference>
<keyword evidence="3" id="KW-1003">Cell membrane</keyword>
<keyword evidence="7 9" id="KW-1133">Transmembrane helix</keyword>
<evidence type="ECO:0000256" key="9">
    <source>
        <dbReference type="SAM" id="Phobius"/>
    </source>
</evidence>
<gene>
    <name evidence="12" type="ORF">HRQ91_09360</name>
</gene>
<sequence>MTENHKQKGVLERVFAVSSKGKGLLAASCIASVLGMTLSLVPYLSVYFICKYFLLGAAGEHGGIVLWTAVAGGAIIGNMVFTFLGSAGCHAVAFDALYRYRLYVMEHLGRISMGYFSTHTSGGIQKLMDENIEKMEGFIAHILPDLIGSLVMVTILFLSIAYLNLVLAAAVASAIIAGFFFQMLVFGGSRVQTIMTEVMQSSAKMTGAFSEYVRGMAEVKLFGRAGAVTNALKQHIAAYMGWEIKSYKNSAFAMSMYKSIVLSLLSVALPVGVWLLARDPSKELILSILMTLILVPALFEPLTGCIEYATQLRMLQAGLVQIDEIVQEPTYIDSDTGATDIDTDSDAGAAAFVPRSWEVCFDNVSFSYQKSTDPLRKQALSGISFTAPQGQMTALVGESGGGKSTIGQLLLRFWETEEGAISIGGVSIRDIPFSRLMEYTAAVFQDTYIFAGTVMENIRMHSHASDEAVMEAARQACCHDFIMKLPHGYGTMVGSGHSKLSGGEAQRISIARAILKNAPIVILDEALAYTDAENENQIQTAIKNLVRDKTFIVIAHRLQSIAEAGQILVMQDGKIIERGTHHILMSGDTEYKALWNLQHTADEWSIDRRHE</sequence>
<keyword evidence="13" id="KW-1185">Reference proteome</keyword>
<dbReference type="PANTHER" id="PTHR24221:SF397">
    <property type="entry name" value="ABC TRANSPORTER, ATP-BINDING TRANSMEMBRANE PROTEIN"/>
    <property type="match status" value="1"/>
</dbReference>
<dbReference type="GO" id="GO:0140359">
    <property type="term" value="F:ABC-type transporter activity"/>
    <property type="evidence" value="ECO:0007669"/>
    <property type="project" value="InterPro"/>
</dbReference>
<feature type="domain" description="ABC transmembrane type-1" evidence="11">
    <location>
        <begin position="26"/>
        <end position="314"/>
    </location>
</feature>
<dbReference type="Proteomes" id="UP000671908">
    <property type="component" value="Chromosome"/>
</dbReference>
<dbReference type="Pfam" id="PF00664">
    <property type="entry name" value="ABC_membrane"/>
    <property type="match status" value="1"/>
</dbReference>
<dbReference type="KEGG" id="tpav:HRQ91_09360"/>
<dbReference type="Gene3D" id="1.20.1560.10">
    <property type="entry name" value="ABC transporter type 1, transmembrane domain"/>
    <property type="match status" value="1"/>
</dbReference>
<feature type="transmembrane region" description="Helical" evidence="9">
    <location>
        <begin position="64"/>
        <end position="93"/>
    </location>
</feature>
<feature type="transmembrane region" description="Helical" evidence="9">
    <location>
        <begin position="23"/>
        <end position="44"/>
    </location>
</feature>
<dbReference type="EMBL" id="CP054142">
    <property type="protein sequence ID" value="QTQ14650.1"/>
    <property type="molecule type" value="Genomic_DNA"/>
</dbReference>
<dbReference type="GO" id="GO:0034040">
    <property type="term" value="F:ATPase-coupled lipid transmembrane transporter activity"/>
    <property type="evidence" value="ECO:0007669"/>
    <property type="project" value="TreeGrafter"/>
</dbReference>
<feature type="domain" description="ABC transporter" evidence="10">
    <location>
        <begin position="359"/>
        <end position="597"/>
    </location>
</feature>
<accession>A0A975F5D5</accession>
<evidence type="ECO:0000256" key="2">
    <source>
        <dbReference type="ARBA" id="ARBA00022448"/>
    </source>
</evidence>
<keyword evidence="2" id="KW-0813">Transport</keyword>
<dbReference type="SUPFAM" id="SSF90123">
    <property type="entry name" value="ABC transporter transmembrane region"/>
    <property type="match status" value="1"/>
</dbReference>
<evidence type="ECO:0000313" key="13">
    <source>
        <dbReference type="Proteomes" id="UP000671908"/>
    </source>
</evidence>
<dbReference type="RefSeq" id="WP_210119297.1">
    <property type="nucleotide sequence ID" value="NZ_CP054142.1"/>
</dbReference>
<evidence type="ECO:0000256" key="7">
    <source>
        <dbReference type="ARBA" id="ARBA00022989"/>
    </source>
</evidence>